<keyword evidence="5 8" id="KW-0812">Transmembrane</keyword>
<organism evidence="9 10">
    <name type="scientific">Ancylostoma ceylanicum</name>
    <dbReference type="NCBI Taxonomy" id="53326"/>
    <lineage>
        <taxon>Eukaryota</taxon>
        <taxon>Metazoa</taxon>
        <taxon>Ecdysozoa</taxon>
        <taxon>Nematoda</taxon>
        <taxon>Chromadorea</taxon>
        <taxon>Rhabditida</taxon>
        <taxon>Rhabditina</taxon>
        <taxon>Rhabditomorpha</taxon>
        <taxon>Strongyloidea</taxon>
        <taxon>Ancylostomatidae</taxon>
        <taxon>Ancylostomatinae</taxon>
        <taxon>Ancylostoma</taxon>
    </lineage>
</organism>
<dbReference type="Proteomes" id="UP000054495">
    <property type="component" value="Unassembled WGS sequence"/>
</dbReference>
<evidence type="ECO:0000313" key="10">
    <source>
        <dbReference type="Proteomes" id="UP000054495"/>
    </source>
</evidence>
<dbReference type="AlphaFoldDB" id="A0A0D6LLM2"/>
<keyword evidence="10" id="KW-1185">Reference proteome</keyword>
<gene>
    <name evidence="9" type="ORF">ANCCEY_12381</name>
</gene>
<evidence type="ECO:0000313" key="9">
    <source>
        <dbReference type="EMBL" id="EPB68527.1"/>
    </source>
</evidence>
<dbReference type="PANTHER" id="PTHR31488:SF1">
    <property type="entry name" value="C-MANNOSYLTRANSFERASE DPY19L1"/>
    <property type="match status" value="1"/>
</dbReference>
<protein>
    <submittedName>
        <fullName evidence="9">Uncharacterized protein</fullName>
    </submittedName>
</protein>
<keyword evidence="4" id="KW-0808">Transferase</keyword>
<dbReference type="EMBL" id="KE125423">
    <property type="protein sequence ID" value="EPB68527.1"/>
    <property type="molecule type" value="Genomic_DNA"/>
</dbReference>
<reference evidence="9 10" key="1">
    <citation type="submission" date="2013-05" db="EMBL/GenBank/DDBJ databases">
        <title>Draft genome of the parasitic nematode Anyclostoma ceylanicum.</title>
        <authorList>
            <person name="Mitreva M."/>
        </authorList>
    </citation>
    <scope>NUCLEOTIDE SEQUENCE [LARGE SCALE GENOMIC DNA]</scope>
</reference>
<dbReference type="GO" id="GO:0000030">
    <property type="term" value="F:mannosyltransferase activity"/>
    <property type="evidence" value="ECO:0007669"/>
    <property type="project" value="TreeGrafter"/>
</dbReference>
<dbReference type="InterPro" id="IPR018732">
    <property type="entry name" value="Dpy-19/Dpy-19-like"/>
</dbReference>
<keyword evidence="6 8" id="KW-1133">Transmembrane helix</keyword>
<dbReference type="GO" id="GO:0005637">
    <property type="term" value="C:nuclear inner membrane"/>
    <property type="evidence" value="ECO:0007669"/>
    <property type="project" value="TreeGrafter"/>
</dbReference>
<evidence type="ECO:0000256" key="4">
    <source>
        <dbReference type="ARBA" id="ARBA00022679"/>
    </source>
</evidence>
<comment type="similarity">
    <text evidence="2">Belongs to the dpy-19 family.</text>
</comment>
<evidence type="ECO:0000256" key="1">
    <source>
        <dbReference type="ARBA" id="ARBA00004141"/>
    </source>
</evidence>
<evidence type="ECO:0000256" key="3">
    <source>
        <dbReference type="ARBA" id="ARBA00022676"/>
    </source>
</evidence>
<evidence type="ECO:0000256" key="6">
    <source>
        <dbReference type="ARBA" id="ARBA00022989"/>
    </source>
</evidence>
<proteinExistence type="inferred from homology"/>
<keyword evidence="3" id="KW-0328">Glycosyltransferase</keyword>
<evidence type="ECO:0000256" key="5">
    <source>
        <dbReference type="ARBA" id="ARBA00022692"/>
    </source>
</evidence>
<sequence>MKTLITFAVAFVMLFGNEMLLTSLYIASIIASLIMVLLDPVLDKISLRPLYITLSSSCFVAGTLCIKFGFTKLLRIEDDAHIFDILRSKFSNYATFHTRLYTCSAEFDFMPFEVCSFANFSTVIERSHSISNVFQVFYNAVQTFCYSVMALLIMRLKLFMTPHLCICSAILANNEVYVKSSRFQIVK</sequence>
<evidence type="ECO:0000256" key="8">
    <source>
        <dbReference type="SAM" id="Phobius"/>
    </source>
</evidence>
<evidence type="ECO:0000256" key="7">
    <source>
        <dbReference type="ARBA" id="ARBA00023136"/>
    </source>
</evidence>
<feature type="transmembrane region" description="Helical" evidence="8">
    <location>
        <begin position="50"/>
        <end position="70"/>
    </location>
</feature>
<dbReference type="PANTHER" id="PTHR31488">
    <property type="entry name" value="DPY-19-LIKE 1, LIKE (H. SAPIENS)"/>
    <property type="match status" value="1"/>
</dbReference>
<accession>A0A0D6LLM2</accession>
<feature type="transmembrane region" description="Helical" evidence="8">
    <location>
        <begin position="136"/>
        <end position="154"/>
    </location>
</feature>
<evidence type="ECO:0000256" key="2">
    <source>
        <dbReference type="ARBA" id="ARBA00008744"/>
    </source>
</evidence>
<keyword evidence="7 8" id="KW-0472">Membrane</keyword>
<comment type="subcellular location">
    <subcellularLocation>
        <location evidence="1">Membrane</location>
        <topology evidence="1">Multi-pass membrane protein</topology>
    </subcellularLocation>
</comment>
<dbReference type="Pfam" id="PF10034">
    <property type="entry name" value="Dpy19"/>
    <property type="match status" value="2"/>
</dbReference>
<name>A0A0D6LLM2_9BILA</name>